<organism evidence="1">
    <name type="scientific">human gut metagenome</name>
    <dbReference type="NCBI Taxonomy" id="408170"/>
    <lineage>
        <taxon>unclassified sequences</taxon>
        <taxon>metagenomes</taxon>
        <taxon>organismal metagenomes</taxon>
    </lineage>
</organism>
<reference evidence="1" key="1">
    <citation type="journal article" date="2013" name="Environ. Microbiol.">
        <title>Microbiota from the distal guts of lean and obese adolescents exhibit partial functional redundancy besides clear differences in community structure.</title>
        <authorList>
            <person name="Ferrer M."/>
            <person name="Ruiz A."/>
            <person name="Lanza F."/>
            <person name="Haange S.B."/>
            <person name="Oberbach A."/>
            <person name="Till H."/>
            <person name="Bargiela R."/>
            <person name="Campoy C."/>
            <person name="Segura M.T."/>
            <person name="Richter M."/>
            <person name="von Bergen M."/>
            <person name="Seifert J."/>
            <person name="Suarez A."/>
        </authorList>
    </citation>
    <scope>NUCLEOTIDE SEQUENCE</scope>
</reference>
<proteinExistence type="predicted"/>
<dbReference type="AlphaFoldDB" id="K1TCM5"/>
<protein>
    <submittedName>
        <fullName evidence="1">Uncharacterized protein</fullName>
    </submittedName>
</protein>
<sequence>MIKNIIFDIGGVLAEPKSGHWFITTNFWNILNKNLIDEEKLKISLKKYLYLQTQEPKTEKDEHEMFSNYYCNVLKDINYPNASLDIANKLADDYGRPYKAVRR</sequence>
<gene>
    <name evidence="1" type="ORF">OBE_10798</name>
</gene>
<accession>K1TCM5</accession>
<evidence type="ECO:0000313" key="1">
    <source>
        <dbReference type="EMBL" id="EKC56951.1"/>
    </source>
</evidence>
<comment type="caution">
    <text evidence="1">The sequence shown here is derived from an EMBL/GenBank/DDBJ whole genome shotgun (WGS) entry which is preliminary data.</text>
</comment>
<name>K1TCM5_9ZZZZ</name>
<dbReference type="EMBL" id="AJWZ01007420">
    <property type="protein sequence ID" value="EKC56951.1"/>
    <property type="molecule type" value="Genomic_DNA"/>
</dbReference>